<dbReference type="eggNOG" id="COG0477">
    <property type="taxonomic scope" value="Bacteria"/>
</dbReference>
<feature type="transmembrane region" description="Helical" evidence="8">
    <location>
        <begin position="226"/>
        <end position="246"/>
    </location>
</feature>
<organism evidence="10 11">
    <name type="scientific">Actinomyces massiliensis F0489</name>
    <dbReference type="NCBI Taxonomy" id="1125718"/>
    <lineage>
        <taxon>Bacteria</taxon>
        <taxon>Bacillati</taxon>
        <taxon>Actinomycetota</taxon>
        <taxon>Actinomycetes</taxon>
        <taxon>Actinomycetales</taxon>
        <taxon>Actinomycetaceae</taxon>
        <taxon>Actinomyces</taxon>
    </lineage>
</organism>
<evidence type="ECO:0000313" key="10">
    <source>
        <dbReference type="EMBL" id="EJF37014.1"/>
    </source>
</evidence>
<evidence type="ECO:0000256" key="1">
    <source>
        <dbReference type="ARBA" id="ARBA00004651"/>
    </source>
</evidence>
<gene>
    <name evidence="10" type="ORF">HMPREF1318_1402</name>
</gene>
<keyword evidence="11" id="KW-1185">Reference proteome</keyword>
<dbReference type="CDD" id="cd17321">
    <property type="entry name" value="MFS_MMR_MDR_like"/>
    <property type="match status" value="1"/>
</dbReference>
<dbReference type="InterPro" id="IPR036259">
    <property type="entry name" value="MFS_trans_sf"/>
</dbReference>
<comment type="caution">
    <text evidence="10">The sequence shown here is derived from an EMBL/GenBank/DDBJ whole genome shotgun (WGS) entry which is preliminary data.</text>
</comment>
<evidence type="ECO:0000256" key="6">
    <source>
        <dbReference type="ARBA" id="ARBA00023136"/>
    </source>
</evidence>
<evidence type="ECO:0000256" key="5">
    <source>
        <dbReference type="ARBA" id="ARBA00022989"/>
    </source>
</evidence>
<feature type="transmembrane region" description="Helical" evidence="8">
    <location>
        <begin position="418"/>
        <end position="441"/>
    </location>
</feature>
<dbReference type="GO" id="GO:0005886">
    <property type="term" value="C:plasma membrane"/>
    <property type="evidence" value="ECO:0007669"/>
    <property type="project" value="UniProtKB-SubCell"/>
</dbReference>
<dbReference type="Gene3D" id="1.20.1250.20">
    <property type="entry name" value="MFS general substrate transporter like domains"/>
    <property type="match status" value="1"/>
</dbReference>
<feature type="transmembrane region" description="Helical" evidence="8">
    <location>
        <begin position="328"/>
        <end position="352"/>
    </location>
</feature>
<dbReference type="Pfam" id="PF07690">
    <property type="entry name" value="MFS_1"/>
    <property type="match status" value="1"/>
</dbReference>
<feature type="transmembrane region" description="Helical" evidence="8">
    <location>
        <begin position="393"/>
        <end position="412"/>
    </location>
</feature>
<keyword evidence="6 8" id="KW-0472">Membrane</keyword>
<keyword evidence="4 8" id="KW-0812">Transmembrane</keyword>
<feature type="transmembrane region" description="Helical" evidence="8">
    <location>
        <begin position="364"/>
        <end position="386"/>
    </location>
</feature>
<dbReference type="PROSITE" id="PS50850">
    <property type="entry name" value="MFS"/>
    <property type="match status" value="1"/>
</dbReference>
<feature type="transmembrane region" description="Helical" evidence="8">
    <location>
        <begin position="538"/>
        <end position="561"/>
    </location>
</feature>
<feature type="transmembrane region" description="Helical" evidence="8">
    <location>
        <begin position="167"/>
        <end position="184"/>
    </location>
</feature>
<keyword evidence="2" id="KW-0813">Transport</keyword>
<feature type="transmembrane region" description="Helical" evidence="8">
    <location>
        <begin position="111"/>
        <end position="130"/>
    </location>
</feature>
<keyword evidence="3" id="KW-1003">Cell membrane</keyword>
<dbReference type="InterPro" id="IPR011701">
    <property type="entry name" value="MFS"/>
</dbReference>
<feature type="transmembrane region" description="Helical" evidence="8">
    <location>
        <begin position="284"/>
        <end position="307"/>
    </location>
</feature>
<feature type="transmembrane region" description="Helical" evidence="8">
    <location>
        <begin position="258"/>
        <end position="278"/>
    </location>
</feature>
<evidence type="ECO:0000313" key="11">
    <source>
        <dbReference type="Proteomes" id="UP000002941"/>
    </source>
</evidence>
<dbReference type="GO" id="GO:0022857">
    <property type="term" value="F:transmembrane transporter activity"/>
    <property type="evidence" value="ECO:0007669"/>
    <property type="project" value="InterPro"/>
</dbReference>
<dbReference type="InterPro" id="IPR020846">
    <property type="entry name" value="MFS_dom"/>
</dbReference>
<proteinExistence type="predicted"/>
<feature type="transmembrane region" description="Helical" evidence="8">
    <location>
        <begin position="69"/>
        <end position="91"/>
    </location>
</feature>
<accession>J0MRY3</accession>
<evidence type="ECO:0000256" key="8">
    <source>
        <dbReference type="SAM" id="Phobius"/>
    </source>
</evidence>
<name>J0MRY3_9ACTO</name>
<feature type="region of interest" description="Disordered" evidence="7">
    <location>
        <begin position="46"/>
        <end position="66"/>
    </location>
</feature>
<feature type="domain" description="Major facilitator superfamily (MFS) profile" evidence="9">
    <location>
        <begin position="71"/>
        <end position="561"/>
    </location>
</feature>
<dbReference type="PANTHER" id="PTHR42718">
    <property type="entry name" value="MAJOR FACILITATOR SUPERFAMILY MULTIDRUG TRANSPORTER MFSC"/>
    <property type="match status" value="1"/>
</dbReference>
<evidence type="ECO:0000256" key="2">
    <source>
        <dbReference type="ARBA" id="ARBA00022448"/>
    </source>
</evidence>
<dbReference type="PATRIC" id="fig|1125718.3.peg.2683"/>
<reference evidence="10 11" key="1">
    <citation type="submission" date="2012-05" db="EMBL/GenBank/DDBJ databases">
        <authorList>
            <person name="Harkins D.M."/>
            <person name="Madupu R."/>
            <person name="Durkin A.S."/>
            <person name="Torralba M."/>
            <person name="Methe B."/>
            <person name="Sutton G.G."/>
            <person name="Nelson K.E."/>
        </authorList>
    </citation>
    <scope>NUCLEOTIDE SEQUENCE [LARGE SCALE GENOMIC DNA]</scope>
    <source>
        <strain evidence="10 11">F0489</strain>
    </source>
</reference>
<dbReference type="Proteomes" id="UP000002941">
    <property type="component" value="Unassembled WGS sequence"/>
</dbReference>
<feature type="compositionally biased region" description="Low complexity" evidence="7">
    <location>
        <begin position="46"/>
        <end position="62"/>
    </location>
</feature>
<evidence type="ECO:0000256" key="7">
    <source>
        <dbReference type="SAM" id="MobiDB-lite"/>
    </source>
</evidence>
<dbReference type="EMBL" id="AKFT01000211">
    <property type="protein sequence ID" value="EJF37014.1"/>
    <property type="molecule type" value="Genomic_DNA"/>
</dbReference>
<feature type="transmembrane region" description="Helical" evidence="8">
    <location>
        <begin position="196"/>
        <end position="214"/>
    </location>
</feature>
<evidence type="ECO:0000256" key="4">
    <source>
        <dbReference type="ARBA" id="ARBA00022692"/>
    </source>
</evidence>
<keyword evidence="5 8" id="KW-1133">Transmembrane helix</keyword>
<dbReference type="PANTHER" id="PTHR42718:SF46">
    <property type="entry name" value="BLR6921 PROTEIN"/>
    <property type="match status" value="1"/>
</dbReference>
<feature type="transmembrane region" description="Helical" evidence="8">
    <location>
        <begin position="137"/>
        <end position="161"/>
    </location>
</feature>
<dbReference type="Gene3D" id="1.20.1720.10">
    <property type="entry name" value="Multidrug resistance protein D"/>
    <property type="match status" value="1"/>
</dbReference>
<evidence type="ECO:0000256" key="3">
    <source>
        <dbReference type="ARBA" id="ARBA00022475"/>
    </source>
</evidence>
<dbReference type="AlphaFoldDB" id="J0MRY3"/>
<protein>
    <submittedName>
        <fullName evidence="10">Transporter, major facilitator family protein</fullName>
    </submittedName>
</protein>
<sequence>MHNIAKTKRSLLHWGEQLTRVHPEHKNDRFDLVMLMSSASIPEPAAAPRTAATGATASQTASSPPPRELSLVAGSLITQLMIVLDMTIIAIALPRMQEDLGLTSSQRPWAITAYTLANGGLVLLGGRLTAVLGIRRAYWLGQTGFATASLVAGMATSFPVLVTARTAQGAFAALLGPTALALLNSAFPEGPRRRRVFALFGATGGVGAAAGLLIGGALTDWLDWRWSLYVNVPIATIGFLVGLRGLPAANPRRDEPAFSDLSGLFLGCAACFSAVFGLDRAEQTSWGSASTIGWLAAAIVLALLFVIRERTASAPTLPLWIVTRPARAASYVGAATVGASQMGGALYLTYYMQNHFGYSPLRTGIAFLPMIGALVATAPTAGQFLLRRLGTRGVLILGIGIEAAAFAFLSRIDVDSTYAAAVIPGLLIFGIGIGFVMPVAFNSGTRDIPASHIGLASAVITVSQQIGASLGVALLATYASRRVNMYVDEHAEQTKAQAMRALSQAQATPDSAAGQSIIARFTAELADHAQISAYSGGFLLMACILIAVGALLAGLTAPAALRRARAALQARRRG</sequence>
<comment type="subcellular location">
    <subcellularLocation>
        <location evidence="1">Cell membrane</location>
        <topology evidence="1">Multi-pass membrane protein</topology>
    </subcellularLocation>
</comment>
<evidence type="ECO:0000259" key="9">
    <source>
        <dbReference type="PROSITE" id="PS50850"/>
    </source>
</evidence>
<dbReference type="SUPFAM" id="SSF103473">
    <property type="entry name" value="MFS general substrate transporter"/>
    <property type="match status" value="1"/>
</dbReference>
<feature type="transmembrane region" description="Helical" evidence="8">
    <location>
        <begin position="453"/>
        <end position="479"/>
    </location>
</feature>